<keyword evidence="5" id="KW-1185">Reference proteome</keyword>
<reference evidence="4 5" key="1">
    <citation type="submission" date="2018-07" db="EMBL/GenBank/DDBJ databases">
        <title>Leeuwenhoekiella genomics.</title>
        <authorList>
            <person name="Tahon G."/>
            <person name="Willems A."/>
        </authorList>
    </citation>
    <scope>NUCLEOTIDE SEQUENCE [LARGE SCALE GENOMIC DNA]</scope>
    <source>
        <strain evidence="4 5">LMG 22550</strain>
    </source>
</reference>
<evidence type="ECO:0000256" key="1">
    <source>
        <dbReference type="ARBA" id="ARBA00022729"/>
    </source>
</evidence>
<evidence type="ECO:0000256" key="2">
    <source>
        <dbReference type="SAM" id="SignalP"/>
    </source>
</evidence>
<comment type="caution">
    <text evidence="4">The sequence shown here is derived from an EMBL/GenBank/DDBJ whole genome shotgun (WGS) entry which is preliminary data.</text>
</comment>
<protein>
    <submittedName>
        <fullName evidence="4">Putative secreted protein (Por secretion system target)</fullName>
    </submittedName>
</protein>
<evidence type="ECO:0000313" key="4">
    <source>
        <dbReference type="EMBL" id="RXG23546.1"/>
    </source>
</evidence>
<feature type="signal peptide" evidence="2">
    <location>
        <begin position="1"/>
        <end position="19"/>
    </location>
</feature>
<dbReference type="AlphaFoldDB" id="A0A4Q0PB38"/>
<sequence>MGKFYSYFFFLLLPFFASAQLYIGKNTTNSYVYNKGEIIYVTENVQLEGAANLTEGNFYMREEGQLIQGDNASNNQGAGVLSIYQENTRNAWDYHMWASPVGDQNLTPNGNASFYLDANGGGGIYERKNNLESTIASFTNSYDGVISPLTISNTWLYKYVATSGYLGANFGWVKINNSNPLKVGEGFSMKGFGATTDSGPTGGTPLDFRGRPNNGLIQVEVKPEQRTLVGNPYPSAMNLSFFLLYNSGQDVSNCYGTYTTPPSTGPYTITGEAYFWESDSNVQSHYLADYLGGYGTFTPAMDCTSEGIYTAPTYIMYNEDGTEREGGPSIDTDTAGNEIDRRISPIGQGFFILGRKLTEEESSTTPLFKASFINEFRVFEKEADNTTYNPVFKSKNEKTKTSLSVNKSPTDLRAGGLTYDEKGFLVMPKFTLSTIVNKKYVRTLTGLMYENATLGFDAAGDGKNRSALSSDINFKLENETFPYLINIFPYNLEHRLGLTVEGEKENNTFAIKVTDLNFITDDGIWLHDKVTDEYHDILDNSYEFTVPKGVYPDRYEITFKDFNAVTLEVVEEVKKSFAVYQNNSRAELTVLNPLETELKEISVFDITGRLLASKINEGTNNKVVISSSNWSDGIYIVKVITRDNVEFSKKVSVINMK</sequence>
<accession>A0A4Q0PB38</accession>
<dbReference type="NCBIfam" id="TIGR04183">
    <property type="entry name" value="Por_Secre_tail"/>
    <property type="match status" value="1"/>
</dbReference>
<name>A0A4Q0PB38_9FLAO</name>
<dbReference type="Proteomes" id="UP000289238">
    <property type="component" value="Unassembled WGS sequence"/>
</dbReference>
<evidence type="ECO:0000259" key="3">
    <source>
        <dbReference type="Pfam" id="PF18962"/>
    </source>
</evidence>
<keyword evidence="1 2" id="KW-0732">Signal</keyword>
<organism evidence="4 5">
    <name type="scientific">Leeuwenhoekiella aequorea</name>
    <dbReference type="NCBI Taxonomy" id="283736"/>
    <lineage>
        <taxon>Bacteria</taxon>
        <taxon>Pseudomonadati</taxon>
        <taxon>Bacteroidota</taxon>
        <taxon>Flavobacteriia</taxon>
        <taxon>Flavobacteriales</taxon>
        <taxon>Flavobacteriaceae</taxon>
        <taxon>Leeuwenhoekiella</taxon>
    </lineage>
</organism>
<dbReference type="Pfam" id="PF18962">
    <property type="entry name" value="Por_Secre_tail"/>
    <property type="match status" value="1"/>
</dbReference>
<feature type="domain" description="Secretion system C-terminal sorting" evidence="3">
    <location>
        <begin position="587"/>
        <end position="651"/>
    </location>
</feature>
<feature type="chain" id="PRO_5020877757" evidence="2">
    <location>
        <begin position="20"/>
        <end position="657"/>
    </location>
</feature>
<evidence type="ECO:0000313" key="5">
    <source>
        <dbReference type="Proteomes" id="UP000289238"/>
    </source>
</evidence>
<dbReference type="InterPro" id="IPR026444">
    <property type="entry name" value="Secre_tail"/>
</dbReference>
<dbReference type="RefSeq" id="WP_128757066.1">
    <property type="nucleotide sequence ID" value="NZ_QOVM01000002.1"/>
</dbReference>
<dbReference type="NCBIfam" id="NF033708">
    <property type="entry name" value="T9SS_Cterm_ChiA"/>
    <property type="match status" value="1"/>
</dbReference>
<dbReference type="EMBL" id="QOVM01000002">
    <property type="protein sequence ID" value="RXG23546.1"/>
    <property type="molecule type" value="Genomic_DNA"/>
</dbReference>
<gene>
    <name evidence="4" type="ORF">DSM00_1161</name>
</gene>
<proteinExistence type="predicted"/>
<dbReference type="OrthoDB" id="2582440at2"/>